<keyword evidence="4" id="KW-1185">Reference proteome</keyword>
<dbReference type="Pfam" id="PF08327">
    <property type="entry name" value="AHSA1"/>
    <property type="match status" value="1"/>
</dbReference>
<reference evidence="4" key="1">
    <citation type="submission" date="2016-02" db="EMBL/GenBank/DDBJ databases">
        <authorList>
            <person name="Dunlap C."/>
        </authorList>
    </citation>
    <scope>NUCLEOTIDE SEQUENCE [LARGE SCALE GENOMIC DNA]</scope>
    <source>
        <strain evidence="4">NRRL B-41092</strain>
    </source>
</reference>
<dbReference type="STRING" id="1793963.AXI58_17780"/>
<dbReference type="InterPro" id="IPR013538">
    <property type="entry name" value="ASHA1/2-like_C"/>
</dbReference>
<dbReference type="RefSeq" id="WP_061522113.1">
    <property type="nucleotide sequence ID" value="NZ_JARLZY010000011.1"/>
</dbReference>
<evidence type="ECO:0000259" key="2">
    <source>
        <dbReference type="Pfam" id="PF08327"/>
    </source>
</evidence>
<feature type="domain" description="Activator of Hsp90 ATPase homologue 1/2-like C-terminal" evidence="2">
    <location>
        <begin position="22"/>
        <end position="128"/>
    </location>
</feature>
<dbReference type="CDD" id="cd08899">
    <property type="entry name" value="SRPBCC_CalC_Aha1-like_6"/>
    <property type="match status" value="1"/>
</dbReference>
<evidence type="ECO:0000256" key="1">
    <source>
        <dbReference type="ARBA" id="ARBA00006817"/>
    </source>
</evidence>
<dbReference type="Proteomes" id="UP000075430">
    <property type="component" value="Unassembled WGS sequence"/>
</dbReference>
<sequence length="160" mass="18551">MSAAVEKTGGGYTASYHCPLHHSPEKVWAALTENDTLQKWMPNLQVKDLRKNGAITFHMNDGTGASFDMKITDFKEQSFLQYEWGEGWVRFELYPENDRCLLILKEYIPALSDHTSKDLAGWHVCLDVYRALLDGEYMDFPKDEWEKQREKYAAIIDQLP</sequence>
<proteinExistence type="inferred from homology"/>
<gene>
    <name evidence="3" type="ORF">AXI58_17780</name>
</gene>
<dbReference type="InterPro" id="IPR023393">
    <property type="entry name" value="START-like_dom_sf"/>
</dbReference>
<evidence type="ECO:0000313" key="4">
    <source>
        <dbReference type="Proteomes" id="UP000075430"/>
    </source>
</evidence>
<protein>
    <submittedName>
        <fullName evidence="3">Activator of Hsp90 ATPase 1 family protein</fullName>
    </submittedName>
</protein>
<comment type="similarity">
    <text evidence="1">Belongs to the AHA1 family.</text>
</comment>
<dbReference type="Gene3D" id="3.30.530.20">
    <property type="match status" value="1"/>
</dbReference>
<dbReference type="AlphaFoldDB" id="A0A150F6Q9"/>
<organism evidence="3 4">
    <name type="scientific">Bacillus nakamurai</name>
    <dbReference type="NCBI Taxonomy" id="1793963"/>
    <lineage>
        <taxon>Bacteria</taxon>
        <taxon>Bacillati</taxon>
        <taxon>Bacillota</taxon>
        <taxon>Bacilli</taxon>
        <taxon>Bacillales</taxon>
        <taxon>Bacillaceae</taxon>
        <taxon>Bacillus</taxon>
    </lineage>
</organism>
<accession>A0A150F6Q9</accession>
<dbReference type="OrthoDB" id="9803476at2"/>
<evidence type="ECO:0000313" key="3">
    <source>
        <dbReference type="EMBL" id="KXZ17607.1"/>
    </source>
</evidence>
<dbReference type="SUPFAM" id="SSF55961">
    <property type="entry name" value="Bet v1-like"/>
    <property type="match status" value="1"/>
</dbReference>
<comment type="caution">
    <text evidence="3">The sequence shown here is derived from an EMBL/GenBank/DDBJ whole genome shotgun (WGS) entry which is preliminary data.</text>
</comment>
<dbReference type="EMBL" id="LSBA01000019">
    <property type="protein sequence ID" value="KXZ17607.1"/>
    <property type="molecule type" value="Genomic_DNA"/>
</dbReference>
<name>A0A150F6Q9_9BACI</name>